<comment type="caution">
    <text evidence="1">The sequence shown here is derived from an EMBL/GenBank/DDBJ whole genome shotgun (WGS) entry which is preliminary data.</text>
</comment>
<protein>
    <submittedName>
        <fullName evidence="1">Uncharacterized protein</fullName>
    </submittedName>
</protein>
<keyword evidence="2" id="KW-1185">Reference proteome</keyword>
<organism evidence="1 2">
    <name type="scientific">Desulfuribacillus stibiiarsenatis</name>
    <dbReference type="NCBI Taxonomy" id="1390249"/>
    <lineage>
        <taxon>Bacteria</taxon>
        <taxon>Bacillati</taxon>
        <taxon>Bacillota</taxon>
        <taxon>Desulfuribacillia</taxon>
        <taxon>Desulfuribacillales</taxon>
        <taxon>Desulfuribacillaceae</taxon>
        <taxon>Desulfuribacillus</taxon>
    </lineage>
</organism>
<dbReference type="RefSeq" id="WP_069700944.1">
    <property type="nucleotide sequence ID" value="NZ_MJAT01000002.1"/>
</dbReference>
<proteinExistence type="predicted"/>
<dbReference type="AlphaFoldDB" id="A0A1E5L8U3"/>
<reference evidence="1 2" key="1">
    <citation type="submission" date="2016-09" db="EMBL/GenBank/DDBJ databases">
        <title>Desulfuribacillus arsenicus sp. nov., an obligately anaerobic, dissimilatory arsenic- and antimonate-reducing bacterium isolated from anoxic sediments.</title>
        <authorList>
            <person name="Abin C.A."/>
            <person name="Hollibaugh J.T."/>
        </authorList>
    </citation>
    <scope>NUCLEOTIDE SEQUENCE [LARGE SCALE GENOMIC DNA]</scope>
    <source>
        <strain evidence="1 2">MLFW-2</strain>
    </source>
</reference>
<dbReference type="Proteomes" id="UP000095255">
    <property type="component" value="Unassembled WGS sequence"/>
</dbReference>
<evidence type="ECO:0000313" key="2">
    <source>
        <dbReference type="Proteomes" id="UP000095255"/>
    </source>
</evidence>
<sequence>MRQEKAAISDDIDSYNNKITVVEFKLSRLSRRVYNQDNSDILESFTLYRNHLVQQKINIQNRINDILDNIEKIKEVFTHKEHWIPILSSLGKHRSDVTDREWRMLVTDIVDSIVVKALRKDKYEIEINLKYELASSKFTYNQMLELKRDQINFSDIT</sequence>
<evidence type="ECO:0000313" key="1">
    <source>
        <dbReference type="EMBL" id="OEH86577.1"/>
    </source>
</evidence>
<accession>A0A1E5L8U3</accession>
<dbReference type="EMBL" id="MJAT01000002">
    <property type="protein sequence ID" value="OEH86577.1"/>
    <property type="molecule type" value="Genomic_DNA"/>
</dbReference>
<gene>
    <name evidence="1" type="ORF">BHU72_09965</name>
</gene>
<name>A0A1E5L8U3_9FIRM</name>